<keyword evidence="2" id="KW-1185">Reference proteome</keyword>
<evidence type="ECO:0000313" key="2">
    <source>
        <dbReference type="Proteomes" id="UP001153069"/>
    </source>
</evidence>
<organism evidence="1 2">
    <name type="scientific">Seminavis robusta</name>
    <dbReference type="NCBI Taxonomy" id="568900"/>
    <lineage>
        <taxon>Eukaryota</taxon>
        <taxon>Sar</taxon>
        <taxon>Stramenopiles</taxon>
        <taxon>Ochrophyta</taxon>
        <taxon>Bacillariophyta</taxon>
        <taxon>Bacillariophyceae</taxon>
        <taxon>Bacillariophycidae</taxon>
        <taxon>Naviculales</taxon>
        <taxon>Naviculaceae</taxon>
        <taxon>Seminavis</taxon>
    </lineage>
</organism>
<dbReference type="AlphaFoldDB" id="A0A9N8DCZ8"/>
<protein>
    <submittedName>
        <fullName evidence="1">Uncharacterized protein</fullName>
    </submittedName>
</protein>
<evidence type="ECO:0000313" key="1">
    <source>
        <dbReference type="EMBL" id="CAB9500527.1"/>
    </source>
</evidence>
<comment type="caution">
    <text evidence="1">The sequence shown here is derived from an EMBL/GenBank/DDBJ whole genome shotgun (WGS) entry which is preliminary data.</text>
</comment>
<name>A0A9N8DCZ8_9STRA</name>
<dbReference type="Proteomes" id="UP001153069">
    <property type="component" value="Unassembled WGS sequence"/>
</dbReference>
<reference evidence="1" key="1">
    <citation type="submission" date="2020-06" db="EMBL/GenBank/DDBJ databases">
        <authorList>
            <consortium name="Plant Systems Biology data submission"/>
        </authorList>
    </citation>
    <scope>NUCLEOTIDE SEQUENCE</scope>
    <source>
        <strain evidence="1">D6</strain>
    </source>
</reference>
<gene>
    <name evidence="1" type="ORF">SEMRO_85_G045471.1</name>
</gene>
<proteinExistence type="predicted"/>
<dbReference type="EMBL" id="CAICTM010000084">
    <property type="protein sequence ID" value="CAB9500527.1"/>
    <property type="molecule type" value="Genomic_DNA"/>
</dbReference>
<sequence length="217" mass="22705">MLSSLLEVSVGVGALATVDSCISLNPLCSSSLPTDSTTTTLNHEAGTTQGGSEPFLGAKATSTLMPPLLKILLSSLLLGELPSEVYLAAKSLSIVSKCSSGRGTSRVDTTAAMTSLPCFAIVSVKTCCCFTNGSIVVLRVVLRDDIIANFQLFHLSISPTPFPWQQQWPGVLSLCEPVHHVLVPISHVANPALVDDEDTTGYAAQIDAPHQNVSVGS</sequence>
<accession>A0A9N8DCZ8</accession>